<dbReference type="Proteomes" id="UP000609802">
    <property type="component" value="Unassembled WGS sequence"/>
</dbReference>
<reference evidence="6" key="1">
    <citation type="journal article" date="2019" name="Int. J. Syst. Evol. Microbiol.">
        <title>The Global Catalogue of Microorganisms (GCM) 10K type strain sequencing project: providing services to taxonomists for standard genome sequencing and annotation.</title>
        <authorList>
            <consortium name="The Broad Institute Genomics Platform"/>
            <consortium name="The Broad Institute Genome Sequencing Center for Infectious Disease"/>
            <person name="Wu L."/>
            <person name="Ma J."/>
        </authorList>
    </citation>
    <scope>NUCLEOTIDE SEQUENCE [LARGE SCALE GENOMIC DNA]</scope>
    <source>
        <strain evidence="6">KCTC 42443</strain>
    </source>
</reference>
<accession>A0ABQ3J726</accession>
<evidence type="ECO:0000313" key="5">
    <source>
        <dbReference type="EMBL" id="GHF05195.1"/>
    </source>
</evidence>
<dbReference type="InterPro" id="IPR050834">
    <property type="entry name" value="Glycosyltransf_2"/>
</dbReference>
<proteinExistence type="inferred from homology"/>
<keyword evidence="2" id="KW-0328">Glycosyltransferase</keyword>
<keyword evidence="3 5" id="KW-0808">Transferase</keyword>
<dbReference type="RefSeq" id="WP_191287181.1">
    <property type="nucleotide sequence ID" value="NZ_BNCH01000007.1"/>
</dbReference>
<protein>
    <submittedName>
        <fullName evidence="5">Glycosyl transferase</fullName>
    </submittedName>
</protein>
<dbReference type="EMBL" id="BNCH01000007">
    <property type="protein sequence ID" value="GHF05195.1"/>
    <property type="molecule type" value="Genomic_DNA"/>
</dbReference>
<dbReference type="Gene3D" id="3.90.550.10">
    <property type="entry name" value="Spore Coat Polysaccharide Biosynthesis Protein SpsA, Chain A"/>
    <property type="match status" value="1"/>
</dbReference>
<dbReference type="Pfam" id="PF00535">
    <property type="entry name" value="Glycos_transf_2"/>
    <property type="match status" value="1"/>
</dbReference>
<name>A0ABQ3J726_9RHOB</name>
<gene>
    <name evidence="5" type="primary">rfbG</name>
    <name evidence="5" type="ORF">GCM10016455_28090</name>
</gene>
<sequence length="318" mass="35798">MHDNVQTKRSDPHVAILLATYNGGRNLSEQLASIAEQSYDNWSLIVSDDGSTDDTLEIVQGFAQQGHTVTILNGPKSGAAANFMSLVRRSADFAPADSWLSFCDQDDVWLPDKLARSVQALRTQDDDTPALYCSRTWITDETLTERRLSLPRPRPLGFRNALVQNVASGNTIVLNAAGTRLVQSAAVDTHDVVVHDWWTYQVIAGVGGRLVHDDQPTLLYRQHAYNEIGANDNAKAKLARISMLLSGHFAEWNRMNAKALAASAHMFEPENQALLNDFTRILNMRRRHSWRVLRRMKLYRQTWASTAALWFALVMRRL</sequence>
<comment type="caution">
    <text evidence="5">The sequence shown here is derived from an EMBL/GenBank/DDBJ whole genome shotgun (WGS) entry which is preliminary data.</text>
</comment>
<dbReference type="CDD" id="cd04196">
    <property type="entry name" value="GT_2_like_d"/>
    <property type="match status" value="1"/>
</dbReference>
<dbReference type="InterPro" id="IPR029044">
    <property type="entry name" value="Nucleotide-diphossugar_trans"/>
</dbReference>
<dbReference type="GO" id="GO:0016740">
    <property type="term" value="F:transferase activity"/>
    <property type="evidence" value="ECO:0007669"/>
    <property type="project" value="UniProtKB-KW"/>
</dbReference>
<evidence type="ECO:0000259" key="4">
    <source>
        <dbReference type="Pfam" id="PF00535"/>
    </source>
</evidence>
<evidence type="ECO:0000256" key="1">
    <source>
        <dbReference type="ARBA" id="ARBA00006739"/>
    </source>
</evidence>
<dbReference type="SUPFAM" id="SSF53448">
    <property type="entry name" value="Nucleotide-diphospho-sugar transferases"/>
    <property type="match status" value="1"/>
</dbReference>
<dbReference type="PANTHER" id="PTHR43685">
    <property type="entry name" value="GLYCOSYLTRANSFERASE"/>
    <property type="match status" value="1"/>
</dbReference>
<organism evidence="5 6">
    <name type="scientific">Aliiroseovarius zhejiangensis</name>
    <dbReference type="NCBI Taxonomy" id="1632025"/>
    <lineage>
        <taxon>Bacteria</taxon>
        <taxon>Pseudomonadati</taxon>
        <taxon>Pseudomonadota</taxon>
        <taxon>Alphaproteobacteria</taxon>
        <taxon>Rhodobacterales</taxon>
        <taxon>Paracoccaceae</taxon>
        <taxon>Aliiroseovarius</taxon>
    </lineage>
</organism>
<comment type="similarity">
    <text evidence="1">Belongs to the glycosyltransferase 2 family.</text>
</comment>
<evidence type="ECO:0000256" key="2">
    <source>
        <dbReference type="ARBA" id="ARBA00022676"/>
    </source>
</evidence>
<feature type="domain" description="Glycosyltransferase 2-like" evidence="4">
    <location>
        <begin position="16"/>
        <end position="160"/>
    </location>
</feature>
<dbReference type="PANTHER" id="PTHR43685:SF5">
    <property type="entry name" value="GLYCOSYLTRANSFERASE EPSE-RELATED"/>
    <property type="match status" value="1"/>
</dbReference>
<evidence type="ECO:0000313" key="6">
    <source>
        <dbReference type="Proteomes" id="UP000609802"/>
    </source>
</evidence>
<keyword evidence="6" id="KW-1185">Reference proteome</keyword>
<dbReference type="InterPro" id="IPR001173">
    <property type="entry name" value="Glyco_trans_2-like"/>
</dbReference>
<evidence type="ECO:0000256" key="3">
    <source>
        <dbReference type="ARBA" id="ARBA00022679"/>
    </source>
</evidence>